<evidence type="ECO:0000259" key="2">
    <source>
        <dbReference type="Pfam" id="PF24800"/>
    </source>
</evidence>
<gene>
    <name evidence="3" type="ORF">BT63DRAFT_437506</name>
</gene>
<feature type="transmembrane region" description="Helical" evidence="1">
    <location>
        <begin position="177"/>
        <end position="197"/>
    </location>
</feature>
<proteinExistence type="predicted"/>
<dbReference type="PANTHER" id="PTHR42109">
    <property type="entry name" value="UNPLACED GENOMIC SCAFFOLD UM_SCAF_CONTIG_1.265, WHOLE GENOME SHOTGUN SEQUENCE"/>
    <property type="match status" value="1"/>
</dbReference>
<name>A0A6A6USK6_9PEZI</name>
<feature type="transmembrane region" description="Helical" evidence="1">
    <location>
        <begin position="105"/>
        <end position="124"/>
    </location>
</feature>
<evidence type="ECO:0000313" key="3">
    <source>
        <dbReference type="EMBL" id="KAF2673924.1"/>
    </source>
</evidence>
<feature type="domain" description="DUF7702" evidence="2">
    <location>
        <begin position="2"/>
        <end position="237"/>
    </location>
</feature>
<dbReference type="EMBL" id="MU004231">
    <property type="protein sequence ID" value="KAF2673924.1"/>
    <property type="molecule type" value="Genomic_DNA"/>
</dbReference>
<feature type="transmembrane region" description="Helical" evidence="1">
    <location>
        <begin position="6"/>
        <end position="26"/>
    </location>
</feature>
<keyword evidence="1" id="KW-0812">Transmembrane</keyword>
<keyword evidence="4" id="KW-1185">Reference proteome</keyword>
<keyword evidence="1" id="KW-1133">Transmembrane helix</keyword>
<feature type="transmembrane region" description="Helical" evidence="1">
    <location>
        <begin position="217"/>
        <end position="238"/>
    </location>
</feature>
<dbReference type="Proteomes" id="UP000799302">
    <property type="component" value="Unassembled WGS sequence"/>
</dbReference>
<feature type="transmembrane region" description="Helical" evidence="1">
    <location>
        <begin position="64"/>
        <end position="85"/>
    </location>
</feature>
<feature type="transmembrane region" description="Helical" evidence="1">
    <location>
        <begin position="38"/>
        <end position="58"/>
    </location>
</feature>
<accession>A0A6A6USK6</accession>
<dbReference type="InterPro" id="IPR056119">
    <property type="entry name" value="DUF7702"/>
</dbReference>
<dbReference type="OrthoDB" id="2560628at2759"/>
<dbReference type="Pfam" id="PF24800">
    <property type="entry name" value="DUF7702"/>
    <property type="match status" value="1"/>
</dbReference>
<protein>
    <recommendedName>
        <fullName evidence="2">DUF7702 domain-containing protein</fullName>
    </recommendedName>
</protein>
<feature type="transmembrane region" description="Helical" evidence="1">
    <location>
        <begin position="144"/>
        <end position="165"/>
    </location>
</feature>
<dbReference type="AlphaFoldDB" id="A0A6A6USK6"/>
<keyword evidence="1" id="KW-0472">Membrane</keyword>
<evidence type="ECO:0000313" key="4">
    <source>
        <dbReference type="Proteomes" id="UP000799302"/>
    </source>
</evidence>
<reference evidence="3" key="1">
    <citation type="journal article" date="2020" name="Stud. Mycol.">
        <title>101 Dothideomycetes genomes: a test case for predicting lifestyles and emergence of pathogens.</title>
        <authorList>
            <person name="Haridas S."/>
            <person name="Albert R."/>
            <person name="Binder M."/>
            <person name="Bloem J."/>
            <person name="Labutti K."/>
            <person name="Salamov A."/>
            <person name="Andreopoulos B."/>
            <person name="Baker S."/>
            <person name="Barry K."/>
            <person name="Bills G."/>
            <person name="Bluhm B."/>
            <person name="Cannon C."/>
            <person name="Castanera R."/>
            <person name="Culley D."/>
            <person name="Daum C."/>
            <person name="Ezra D."/>
            <person name="Gonzalez J."/>
            <person name="Henrissat B."/>
            <person name="Kuo A."/>
            <person name="Liang C."/>
            <person name="Lipzen A."/>
            <person name="Lutzoni F."/>
            <person name="Magnuson J."/>
            <person name="Mondo S."/>
            <person name="Nolan M."/>
            <person name="Ohm R."/>
            <person name="Pangilinan J."/>
            <person name="Park H.-J."/>
            <person name="Ramirez L."/>
            <person name="Alfaro M."/>
            <person name="Sun H."/>
            <person name="Tritt A."/>
            <person name="Yoshinaga Y."/>
            <person name="Zwiers L.-H."/>
            <person name="Turgeon B."/>
            <person name="Goodwin S."/>
            <person name="Spatafora J."/>
            <person name="Crous P."/>
            <person name="Grigoriev I."/>
        </authorList>
    </citation>
    <scope>NUCLEOTIDE SEQUENCE</scope>
    <source>
        <strain evidence="3">CBS 115976</strain>
    </source>
</reference>
<sequence>MLTSYGKLSIAILIYFILGLPVAIWVCKKQGFGRHAGWFYLLSFALVRINGSSLRLAADNNPSTGLYVAALVFSALGLIPLLLCLNGIVKRINDGLQSGHMPPRLFQFIHIAIVAGTALGIAAASMASSTDVGMQQTVTSLRKASAIILLITAVLNIGMALVFVAQLHRVYVTDKKLTLCAAISTPFLLIRVFYLVFTAFHINNKFSATAPDIYVESFMQTLMEFFLFAIYCAAGLLAPPIQAGDHEHGKGAQFLKGRYEMRDGHKQQQTGVVRDNV</sequence>
<evidence type="ECO:0000256" key="1">
    <source>
        <dbReference type="SAM" id="Phobius"/>
    </source>
</evidence>
<dbReference type="PANTHER" id="PTHR42109:SF2">
    <property type="entry name" value="INTEGRAL MEMBRANE PROTEIN"/>
    <property type="match status" value="1"/>
</dbReference>
<organism evidence="3 4">
    <name type="scientific">Microthyrium microscopicum</name>
    <dbReference type="NCBI Taxonomy" id="703497"/>
    <lineage>
        <taxon>Eukaryota</taxon>
        <taxon>Fungi</taxon>
        <taxon>Dikarya</taxon>
        <taxon>Ascomycota</taxon>
        <taxon>Pezizomycotina</taxon>
        <taxon>Dothideomycetes</taxon>
        <taxon>Dothideomycetes incertae sedis</taxon>
        <taxon>Microthyriales</taxon>
        <taxon>Microthyriaceae</taxon>
        <taxon>Microthyrium</taxon>
    </lineage>
</organism>